<dbReference type="EMBL" id="FOZW01000003">
    <property type="protein sequence ID" value="SFS65614.1"/>
    <property type="molecule type" value="Genomic_DNA"/>
</dbReference>
<dbReference type="PANTHER" id="PTHR43685:SF11">
    <property type="entry name" value="GLYCOSYLTRANSFERASE TAGX-RELATED"/>
    <property type="match status" value="1"/>
</dbReference>
<keyword evidence="3" id="KW-1185">Reference proteome</keyword>
<gene>
    <name evidence="2" type="ORF">SAMN04488050_103186</name>
</gene>
<evidence type="ECO:0000313" key="2">
    <source>
        <dbReference type="EMBL" id="SFS65614.1"/>
    </source>
</evidence>
<proteinExistence type="predicted"/>
<dbReference type="GO" id="GO:0016740">
    <property type="term" value="F:transferase activity"/>
    <property type="evidence" value="ECO:0007669"/>
    <property type="project" value="UniProtKB-KW"/>
</dbReference>
<organism evidence="2 3">
    <name type="scientific">Alloyangia pacifica</name>
    <dbReference type="NCBI Taxonomy" id="311180"/>
    <lineage>
        <taxon>Bacteria</taxon>
        <taxon>Pseudomonadati</taxon>
        <taxon>Pseudomonadota</taxon>
        <taxon>Alphaproteobacteria</taxon>
        <taxon>Rhodobacterales</taxon>
        <taxon>Roseobacteraceae</taxon>
        <taxon>Alloyangia</taxon>
    </lineage>
</organism>
<evidence type="ECO:0000259" key="1">
    <source>
        <dbReference type="Pfam" id="PF00535"/>
    </source>
</evidence>
<name>A0A1I6RLT2_9RHOB</name>
<feature type="domain" description="Glycosyltransferase 2-like" evidence="1">
    <location>
        <begin position="22"/>
        <end position="134"/>
    </location>
</feature>
<dbReference type="InterPro" id="IPR050834">
    <property type="entry name" value="Glycosyltransf_2"/>
</dbReference>
<dbReference type="SUPFAM" id="SSF53448">
    <property type="entry name" value="Nucleotide-diphospho-sugar transferases"/>
    <property type="match status" value="1"/>
</dbReference>
<keyword evidence="2" id="KW-0808">Transferase</keyword>
<dbReference type="Pfam" id="PF00535">
    <property type="entry name" value="Glycos_transf_2"/>
    <property type="match status" value="1"/>
</dbReference>
<evidence type="ECO:0000313" key="3">
    <source>
        <dbReference type="Proteomes" id="UP000199392"/>
    </source>
</evidence>
<accession>A0A1I6RLT2</accession>
<dbReference type="Gene3D" id="3.90.550.10">
    <property type="entry name" value="Spore Coat Polysaccharide Biosynthesis Protein SpsA, Chain A"/>
    <property type="match status" value="1"/>
</dbReference>
<reference evidence="3" key="1">
    <citation type="submission" date="2016-10" db="EMBL/GenBank/DDBJ databases">
        <authorList>
            <person name="Varghese N."/>
            <person name="Submissions S."/>
        </authorList>
    </citation>
    <scope>NUCLEOTIDE SEQUENCE [LARGE SCALE GENOMIC DNA]</scope>
    <source>
        <strain evidence="3">DSM 26894</strain>
    </source>
</reference>
<dbReference type="InterPro" id="IPR001173">
    <property type="entry name" value="Glyco_trans_2-like"/>
</dbReference>
<dbReference type="PANTHER" id="PTHR43685">
    <property type="entry name" value="GLYCOSYLTRANSFERASE"/>
    <property type="match status" value="1"/>
</dbReference>
<sequence>MTDDSETRQEVGTGSVAAPLVSLVVMSYNQAGFIAETVAGALAQDYPNLEIVFSDDGSGDDTFAIIERAVAGYAGPHAIRLNRNTPNMGFIGHLNHIFSLCRGELIVYNAGDDISLPTRVSRLMAVAQETPALLIHSDAFEIDAAGARTGAINSRRDALDTMPITQAAKAMALCTGATCAWRPELMTRFGPIVEAPTFDDLIFCFRALMTGGVAHVPEPLIEYRVGVGLSTMESLRDLPASALEARTQRLLKKLDLRSATLRQRLRDCRTIGAAELEDVVAAELAKVDYGIRILRDPGCDRWSRLRSWAALRESMRVRARLRKKLNVGV</sequence>
<dbReference type="AlphaFoldDB" id="A0A1I6RLT2"/>
<dbReference type="InterPro" id="IPR029044">
    <property type="entry name" value="Nucleotide-diphossugar_trans"/>
</dbReference>
<dbReference type="STRING" id="311180.SAMN04488050_103186"/>
<protein>
    <submittedName>
        <fullName evidence="2">Glycosyl transferase family 2</fullName>
    </submittedName>
</protein>
<dbReference type="Proteomes" id="UP000199392">
    <property type="component" value="Unassembled WGS sequence"/>
</dbReference>
<dbReference type="RefSeq" id="WP_176806945.1">
    <property type="nucleotide sequence ID" value="NZ_FNCL01000022.1"/>
</dbReference>